<dbReference type="AlphaFoldDB" id="A0A4Q0T3V0"/>
<feature type="transmembrane region" description="Helical" evidence="14">
    <location>
        <begin position="202"/>
        <end position="222"/>
    </location>
</feature>
<evidence type="ECO:0000256" key="14">
    <source>
        <dbReference type="SAM" id="Phobius"/>
    </source>
</evidence>
<evidence type="ECO:0000256" key="1">
    <source>
        <dbReference type="ARBA" id="ARBA00004651"/>
    </source>
</evidence>
<comment type="catalytic activity">
    <reaction evidence="13">
        <text>di-trans,octa-cis-undecaprenyl diphosphate + H2O = di-trans,octa-cis-undecaprenyl phosphate + phosphate + H(+)</text>
        <dbReference type="Rhea" id="RHEA:28094"/>
        <dbReference type="ChEBI" id="CHEBI:15377"/>
        <dbReference type="ChEBI" id="CHEBI:15378"/>
        <dbReference type="ChEBI" id="CHEBI:43474"/>
        <dbReference type="ChEBI" id="CHEBI:58405"/>
        <dbReference type="ChEBI" id="CHEBI:60392"/>
        <dbReference type="EC" id="3.6.1.27"/>
    </reaction>
</comment>
<evidence type="ECO:0000256" key="3">
    <source>
        <dbReference type="ARBA" id="ARBA00012374"/>
    </source>
</evidence>
<evidence type="ECO:0000256" key="2">
    <source>
        <dbReference type="ARBA" id="ARBA00010621"/>
    </source>
</evidence>
<evidence type="ECO:0000256" key="9">
    <source>
        <dbReference type="ARBA" id="ARBA00023136"/>
    </source>
</evidence>
<sequence>MSLLLVMLHTGTMFSVIVYFWKRWKQTYFRSSEEFGQIFLRVFIATLLTGAVGYPLKHYIETEFVFGRGKQTVEQLFGRLDLIAPALFCGGLLSCIAGLFEPIYRRQQKTFEYVQVSKELSAWQAAVIGAVQGLSLPFRGFSRSGSTISTGMLIGVKRKQAESFSFALAVVLTPPVVVYEILRLVKTTQKAALSGTPVSLSGPLVLGVLGMSLSFLSGLGALRWLEKWLEGGMWLLFGTYCLFMSGAIYFIKTNYLY</sequence>
<keyword evidence="9 14" id="KW-0472">Membrane</keyword>
<evidence type="ECO:0000256" key="11">
    <source>
        <dbReference type="ARBA" id="ARBA00032707"/>
    </source>
</evidence>
<dbReference type="PANTHER" id="PTHR30622">
    <property type="entry name" value="UNDECAPRENYL-DIPHOSPHATASE"/>
    <property type="match status" value="1"/>
</dbReference>
<comment type="subcellular location">
    <subcellularLocation>
        <location evidence="1">Cell membrane</location>
        <topology evidence="1">Multi-pass membrane protein</topology>
    </subcellularLocation>
</comment>
<reference evidence="16" key="2">
    <citation type="submission" date="2019-02" db="EMBL/GenBank/DDBJ databases">
        <title>Granulicella sibirica sp. nov., a psychrotolerant acidobacterium isolated from an organic soil layer in forested tundra, West Siberia.</title>
        <authorList>
            <person name="Oshkin I.Y."/>
            <person name="Kulichevskaya I.S."/>
            <person name="Rijpstra W.I.C."/>
            <person name="Sinninghe Damste J.S."/>
            <person name="Rakitin A.L."/>
            <person name="Ravin N.V."/>
            <person name="Dedysh S.N."/>
        </authorList>
    </citation>
    <scope>NUCLEOTIDE SEQUENCE [LARGE SCALE GENOMIC DNA]</scope>
    <source>
        <strain evidence="16">AF10</strain>
    </source>
</reference>
<evidence type="ECO:0000256" key="6">
    <source>
        <dbReference type="ARBA" id="ARBA00022692"/>
    </source>
</evidence>
<evidence type="ECO:0000313" key="15">
    <source>
        <dbReference type="EMBL" id="RXH58395.1"/>
    </source>
</evidence>
<gene>
    <name evidence="15" type="ORF">GRAN_1705</name>
</gene>
<dbReference type="EMBL" id="RDSM01000001">
    <property type="protein sequence ID" value="RXH58395.1"/>
    <property type="molecule type" value="Genomic_DNA"/>
</dbReference>
<feature type="transmembrane region" description="Helical" evidence="14">
    <location>
        <begin position="76"/>
        <end position="100"/>
    </location>
</feature>
<evidence type="ECO:0000256" key="13">
    <source>
        <dbReference type="ARBA" id="ARBA00047594"/>
    </source>
</evidence>
<comment type="similarity">
    <text evidence="2">Belongs to the UppP family.</text>
</comment>
<keyword evidence="8 14" id="KW-1133">Transmembrane helix</keyword>
<evidence type="ECO:0000313" key="16">
    <source>
        <dbReference type="Proteomes" id="UP000289437"/>
    </source>
</evidence>
<dbReference type="GO" id="GO:0005886">
    <property type="term" value="C:plasma membrane"/>
    <property type="evidence" value="ECO:0007669"/>
    <property type="project" value="UniProtKB-SubCell"/>
</dbReference>
<comment type="caution">
    <text evidence="15">The sequence shown here is derived from an EMBL/GenBank/DDBJ whole genome shotgun (WGS) entry which is preliminary data.</text>
</comment>
<dbReference type="Pfam" id="PF02673">
    <property type="entry name" value="BacA"/>
    <property type="match status" value="1"/>
</dbReference>
<proteinExistence type="inferred from homology"/>
<evidence type="ECO:0000256" key="10">
    <source>
        <dbReference type="ARBA" id="ARBA00023251"/>
    </source>
</evidence>
<dbReference type="EC" id="3.6.1.27" evidence="3"/>
<organism evidence="15 16">
    <name type="scientific">Granulicella sibirica</name>
    <dbReference type="NCBI Taxonomy" id="2479048"/>
    <lineage>
        <taxon>Bacteria</taxon>
        <taxon>Pseudomonadati</taxon>
        <taxon>Acidobacteriota</taxon>
        <taxon>Terriglobia</taxon>
        <taxon>Terriglobales</taxon>
        <taxon>Acidobacteriaceae</taxon>
        <taxon>Granulicella</taxon>
    </lineage>
</organism>
<protein>
    <recommendedName>
        <fullName evidence="4">Undecaprenyl-diphosphatase</fullName>
        <ecNumber evidence="3">3.6.1.27</ecNumber>
    </recommendedName>
    <alternativeName>
        <fullName evidence="12">Bacitracin resistance protein</fullName>
    </alternativeName>
    <alternativeName>
        <fullName evidence="11">Undecaprenyl pyrophosphate phosphatase</fullName>
    </alternativeName>
</protein>
<dbReference type="GO" id="GO:0050380">
    <property type="term" value="F:undecaprenyl-diphosphatase activity"/>
    <property type="evidence" value="ECO:0007669"/>
    <property type="project" value="UniProtKB-EC"/>
</dbReference>
<keyword evidence="7" id="KW-0378">Hydrolase</keyword>
<feature type="transmembrane region" description="Helical" evidence="14">
    <location>
        <begin position="6"/>
        <end position="22"/>
    </location>
</feature>
<evidence type="ECO:0000256" key="4">
    <source>
        <dbReference type="ARBA" id="ARBA00021581"/>
    </source>
</evidence>
<feature type="transmembrane region" description="Helical" evidence="14">
    <location>
        <begin position="234"/>
        <end position="251"/>
    </location>
</feature>
<dbReference type="PANTHER" id="PTHR30622:SF2">
    <property type="entry name" value="UNDECAPRENYL-DIPHOSPHATASE"/>
    <property type="match status" value="1"/>
</dbReference>
<keyword evidence="5" id="KW-1003">Cell membrane</keyword>
<dbReference type="GO" id="GO:0046677">
    <property type="term" value="P:response to antibiotic"/>
    <property type="evidence" value="ECO:0007669"/>
    <property type="project" value="UniProtKB-KW"/>
</dbReference>
<evidence type="ECO:0000256" key="12">
    <source>
        <dbReference type="ARBA" id="ARBA00032932"/>
    </source>
</evidence>
<name>A0A4Q0T3V0_9BACT</name>
<dbReference type="Proteomes" id="UP000289437">
    <property type="component" value="Unassembled WGS sequence"/>
</dbReference>
<keyword evidence="6 14" id="KW-0812">Transmembrane</keyword>
<accession>A0A4Q0T3V0</accession>
<keyword evidence="10" id="KW-0046">Antibiotic resistance</keyword>
<feature type="transmembrane region" description="Helical" evidence="14">
    <location>
        <begin position="164"/>
        <end position="182"/>
    </location>
</feature>
<keyword evidence="16" id="KW-1185">Reference proteome</keyword>
<reference evidence="15 16" key="1">
    <citation type="submission" date="2018-11" db="EMBL/GenBank/DDBJ databases">
        <authorList>
            <person name="Mardanov A.V."/>
            <person name="Ravin N.V."/>
            <person name="Dedysh S.N."/>
        </authorList>
    </citation>
    <scope>NUCLEOTIDE SEQUENCE [LARGE SCALE GENOMIC DNA]</scope>
    <source>
        <strain evidence="15 16">AF10</strain>
    </source>
</reference>
<evidence type="ECO:0000256" key="7">
    <source>
        <dbReference type="ARBA" id="ARBA00022801"/>
    </source>
</evidence>
<evidence type="ECO:0000256" key="5">
    <source>
        <dbReference type="ARBA" id="ARBA00022475"/>
    </source>
</evidence>
<dbReference type="InterPro" id="IPR003824">
    <property type="entry name" value="UppP"/>
</dbReference>
<feature type="transmembrane region" description="Helical" evidence="14">
    <location>
        <begin position="38"/>
        <end position="56"/>
    </location>
</feature>
<evidence type="ECO:0000256" key="8">
    <source>
        <dbReference type="ARBA" id="ARBA00022989"/>
    </source>
</evidence>